<protein>
    <submittedName>
        <fullName evidence="2">Uncharacterized protein</fullName>
    </submittedName>
</protein>
<feature type="compositionally biased region" description="Pro residues" evidence="1">
    <location>
        <begin position="32"/>
        <end position="48"/>
    </location>
</feature>
<evidence type="ECO:0000313" key="3">
    <source>
        <dbReference type="Proteomes" id="UP000308197"/>
    </source>
</evidence>
<evidence type="ECO:0000313" key="2">
    <source>
        <dbReference type="EMBL" id="TFK79609.1"/>
    </source>
</evidence>
<dbReference type="EMBL" id="ML211983">
    <property type="protein sequence ID" value="TFK79609.1"/>
    <property type="molecule type" value="Genomic_DNA"/>
</dbReference>
<accession>A0A5C3NS93</accession>
<feature type="compositionally biased region" description="Basic and acidic residues" evidence="1">
    <location>
        <begin position="7"/>
        <end position="31"/>
    </location>
</feature>
<reference evidence="2 3" key="1">
    <citation type="journal article" date="2019" name="Nat. Ecol. Evol.">
        <title>Megaphylogeny resolves global patterns of mushroom evolution.</title>
        <authorList>
            <person name="Varga T."/>
            <person name="Krizsan K."/>
            <person name="Foldi C."/>
            <person name="Dima B."/>
            <person name="Sanchez-Garcia M."/>
            <person name="Sanchez-Ramirez S."/>
            <person name="Szollosi G.J."/>
            <person name="Szarkandi J.G."/>
            <person name="Papp V."/>
            <person name="Albert L."/>
            <person name="Andreopoulos W."/>
            <person name="Angelini C."/>
            <person name="Antonin V."/>
            <person name="Barry K.W."/>
            <person name="Bougher N.L."/>
            <person name="Buchanan P."/>
            <person name="Buyck B."/>
            <person name="Bense V."/>
            <person name="Catcheside P."/>
            <person name="Chovatia M."/>
            <person name="Cooper J."/>
            <person name="Damon W."/>
            <person name="Desjardin D."/>
            <person name="Finy P."/>
            <person name="Geml J."/>
            <person name="Haridas S."/>
            <person name="Hughes K."/>
            <person name="Justo A."/>
            <person name="Karasinski D."/>
            <person name="Kautmanova I."/>
            <person name="Kiss B."/>
            <person name="Kocsube S."/>
            <person name="Kotiranta H."/>
            <person name="LaButti K.M."/>
            <person name="Lechner B.E."/>
            <person name="Liimatainen K."/>
            <person name="Lipzen A."/>
            <person name="Lukacs Z."/>
            <person name="Mihaltcheva S."/>
            <person name="Morgado L.N."/>
            <person name="Niskanen T."/>
            <person name="Noordeloos M.E."/>
            <person name="Ohm R.A."/>
            <person name="Ortiz-Santana B."/>
            <person name="Ovrebo C."/>
            <person name="Racz N."/>
            <person name="Riley R."/>
            <person name="Savchenko A."/>
            <person name="Shiryaev A."/>
            <person name="Soop K."/>
            <person name="Spirin V."/>
            <person name="Szebenyi C."/>
            <person name="Tomsovsky M."/>
            <person name="Tulloss R.E."/>
            <person name="Uehling J."/>
            <person name="Grigoriev I.V."/>
            <person name="Vagvolgyi C."/>
            <person name="Papp T."/>
            <person name="Martin F.M."/>
            <person name="Miettinen O."/>
            <person name="Hibbett D.S."/>
            <person name="Nagy L.G."/>
        </authorList>
    </citation>
    <scope>NUCLEOTIDE SEQUENCE [LARGE SCALE GENOMIC DNA]</scope>
    <source>
        <strain evidence="2 3">HHB13444</strain>
    </source>
</reference>
<feature type="region of interest" description="Disordered" evidence="1">
    <location>
        <begin position="1"/>
        <end position="69"/>
    </location>
</feature>
<proteinExistence type="predicted"/>
<dbReference type="InParanoid" id="A0A5C3NS93"/>
<dbReference type="Proteomes" id="UP000308197">
    <property type="component" value="Unassembled WGS sequence"/>
</dbReference>
<name>A0A5C3NS93_9APHY</name>
<sequence length="189" mass="21179">MQWKHTVRIDDRRRLHTFRQEDPPSTRHGRFDPPPAPLMLPTSLPPTPVLHSGPVPEAGAPLPRSVPGTSSGASAVAYPPYASDLCSTLQKFPWTWPVGQVRYADLRVPGNAVLSGPAFVSRRKSCVLYFWPESRADGWHVRVGPFGDGQPITIHDILSYVDRELWRVVGVGLRRVELFPYHVFLGLQE</sequence>
<organism evidence="2 3">
    <name type="scientific">Polyporus arcularius HHB13444</name>
    <dbReference type="NCBI Taxonomy" id="1314778"/>
    <lineage>
        <taxon>Eukaryota</taxon>
        <taxon>Fungi</taxon>
        <taxon>Dikarya</taxon>
        <taxon>Basidiomycota</taxon>
        <taxon>Agaricomycotina</taxon>
        <taxon>Agaricomycetes</taxon>
        <taxon>Polyporales</taxon>
        <taxon>Polyporaceae</taxon>
        <taxon>Polyporus</taxon>
    </lineage>
</organism>
<dbReference type="AlphaFoldDB" id="A0A5C3NS93"/>
<gene>
    <name evidence="2" type="ORF">K466DRAFT_606016</name>
</gene>
<evidence type="ECO:0000256" key="1">
    <source>
        <dbReference type="SAM" id="MobiDB-lite"/>
    </source>
</evidence>
<keyword evidence="3" id="KW-1185">Reference proteome</keyword>